<evidence type="ECO:0000256" key="1">
    <source>
        <dbReference type="ARBA" id="ARBA00004123"/>
    </source>
</evidence>
<organism evidence="5 6">
    <name type="scientific">Oedothorax gibbosus</name>
    <dbReference type="NCBI Taxonomy" id="931172"/>
    <lineage>
        <taxon>Eukaryota</taxon>
        <taxon>Metazoa</taxon>
        <taxon>Ecdysozoa</taxon>
        <taxon>Arthropoda</taxon>
        <taxon>Chelicerata</taxon>
        <taxon>Arachnida</taxon>
        <taxon>Araneae</taxon>
        <taxon>Araneomorphae</taxon>
        <taxon>Entelegynae</taxon>
        <taxon>Araneoidea</taxon>
        <taxon>Linyphiidae</taxon>
        <taxon>Erigoninae</taxon>
        <taxon>Oedothorax</taxon>
    </lineage>
</organism>
<sequence length="1182" mass="133908">MDESGKSIRQVDQNVLDLLWKLTNNKSNSRIDATADILNILQKKQDAADTNEATKDLSYTVERLIKGLASSRESARLGCSLLLTEILKHIDAVAIEEVLSLIDKHITNNAQHDKKDIAFAELFAYSAIVRSGKLPQHSHLSFVAIQIFSLWHGRNQEAKKEYIANACYTILIELFSQLSQEKFKESVWPQLKDKLAVGFETSLWPLMLCMRMFPEVVNEKYVKKHYQTVDLFSSDNFENLKKIIKQATLSLPMLNPFCLEFVCLFKTRKDMKDIWNAVVDENLFETEFSEKAYVGFEMVKKVLEGNPKKKIIKVVFSPKFRAVFVKCFLTMKHPMHPAAEVLAKFLSDFVKQNSDPEVQMIVLKVFLQPPGTLLSDQVFQQKEVSTLIQNLLPDAVKNYFEFLKTFVSRNDDISECDASGTPRKHVRIQAIVQIGALVSHPTMTTDIDWRLSVIKFLFLYSYFKVNQSIDIEHCEEMSEEIPPGIRGTFSDMFFKTLNSLQQRSTDHTAPLENFLQHLNALSDYIDQVMSSNEAVTPYLPLEKVQESWQQMKSIVHKLGKQSKKDGKTDESRAFQALFLELGFHLFRDPEHITEVMEELHICCKKALHARKNAGCEEDENEPSWICVVVDILISLLSRNSNPLRSVVTSVFPMFCPFINEDALKQILDVINPEKAEDDAMLVDESGGESDAEFDSGSSSSEEESDSNEQKNSKVDEVFRRKVKEALGAAAEVSDAESIVLSDSEMFKMDDALAEAFKSRVQTGHTLLNDKDKAMLNFRVRCLDLIMEFLKSDPPMHLVMLCIQPVLAAYEYGHKGRHQNHLLSKAISTLQLLTRIKKFQNQDNVDKSQIKELLESLMAKCHKETNLVVAKKLYSVCVFLVLCFRRIETSKSPSKKTKKSSYLKIYLSALEAFVRGSSSHAYPQLFVSLMEACPELAWSFIQPCQQYAFDDSVRMYKKTQCFGLIFEALKYAKGQTAISAEDWLEVGNNFMSQAVETLKSISEVKPANLTELLNVVFSFYCIVKDKTGKSLLEERKDLLPVLMEMDKTKVKKLTKAGNNLRRKIVLALGGKITNKSKNETEAVINPVPIENGHEDASETEMADDVPSTEQVVSVPVSPKGKSAKRKSISNESSKKKMKVDTLSNGVEEGPLINGADTHSFTESPKKKKSKSSKKIQKVEIEDC</sequence>
<dbReference type="GO" id="GO:0003723">
    <property type="term" value="F:RNA binding"/>
    <property type="evidence" value="ECO:0007669"/>
    <property type="project" value="TreeGrafter"/>
</dbReference>
<comment type="similarity">
    <text evidence="2">Belongs to the MYBBP1A family.</text>
</comment>
<dbReference type="Pfam" id="PF04931">
    <property type="entry name" value="DNA_pol_phi"/>
    <property type="match status" value="1"/>
</dbReference>
<evidence type="ECO:0000313" key="6">
    <source>
        <dbReference type="Proteomes" id="UP000827092"/>
    </source>
</evidence>
<accession>A0AAV6V4Z3</accession>
<dbReference type="EMBL" id="JAFNEN010000174">
    <property type="protein sequence ID" value="KAG8190781.1"/>
    <property type="molecule type" value="Genomic_DNA"/>
</dbReference>
<dbReference type="GO" id="GO:0043565">
    <property type="term" value="F:sequence-specific DNA binding"/>
    <property type="evidence" value="ECO:0007669"/>
    <property type="project" value="TreeGrafter"/>
</dbReference>
<feature type="compositionally biased region" description="Basic residues" evidence="4">
    <location>
        <begin position="1164"/>
        <end position="1174"/>
    </location>
</feature>
<feature type="region of interest" description="Disordered" evidence="4">
    <location>
        <begin position="1082"/>
        <end position="1182"/>
    </location>
</feature>
<comment type="subcellular location">
    <subcellularLocation>
        <location evidence="1">Nucleus</location>
    </subcellularLocation>
</comment>
<dbReference type="InterPro" id="IPR007015">
    <property type="entry name" value="DNA_pol_V/MYBBP1A"/>
</dbReference>
<dbReference type="Proteomes" id="UP000827092">
    <property type="component" value="Unassembled WGS sequence"/>
</dbReference>
<name>A0AAV6V4Z3_9ARAC</name>
<evidence type="ECO:0000256" key="3">
    <source>
        <dbReference type="ARBA" id="ARBA00023242"/>
    </source>
</evidence>
<protein>
    <recommendedName>
        <fullName evidence="7">DNA polymerase V</fullName>
    </recommendedName>
</protein>
<dbReference type="PANTHER" id="PTHR13213">
    <property type="entry name" value="MYB-BINDING PROTEIN 1A FAMILY MEMBER"/>
    <property type="match status" value="1"/>
</dbReference>
<dbReference type="GO" id="GO:0005730">
    <property type="term" value="C:nucleolus"/>
    <property type="evidence" value="ECO:0007669"/>
    <property type="project" value="InterPro"/>
</dbReference>
<keyword evidence="3" id="KW-0539">Nucleus</keyword>
<dbReference type="GO" id="GO:0003714">
    <property type="term" value="F:transcription corepressor activity"/>
    <property type="evidence" value="ECO:0007669"/>
    <property type="project" value="TreeGrafter"/>
</dbReference>
<proteinExistence type="inferred from homology"/>
<dbReference type="AlphaFoldDB" id="A0AAV6V4Z3"/>
<dbReference type="PANTHER" id="PTHR13213:SF2">
    <property type="entry name" value="MYB-BINDING PROTEIN 1A"/>
    <property type="match status" value="1"/>
</dbReference>
<keyword evidence="6" id="KW-1185">Reference proteome</keyword>
<gene>
    <name evidence="5" type="ORF">JTE90_005817</name>
</gene>
<reference evidence="5 6" key="1">
    <citation type="journal article" date="2022" name="Nat. Ecol. Evol.">
        <title>A masculinizing supergene underlies an exaggerated male reproductive morph in a spider.</title>
        <authorList>
            <person name="Hendrickx F."/>
            <person name="De Corte Z."/>
            <person name="Sonet G."/>
            <person name="Van Belleghem S.M."/>
            <person name="Kostlbacher S."/>
            <person name="Vangestel C."/>
        </authorList>
    </citation>
    <scope>NUCLEOTIDE SEQUENCE [LARGE SCALE GENOMIC DNA]</scope>
    <source>
        <strain evidence="5">W744_W776</strain>
    </source>
</reference>
<evidence type="ECO:0008006" key="7">
    <source>
        <dbReference type="Google" id="ProtNLM"/>
    </source>
</evidence>
<feature type="region of interest" description="Disordered" evidence="4">
    <location>
        <begin position="683"/>
        <end position="713"/>
    </location>
</feature>
<evidence type="ECO:0000313" key="5">
    <source>
        <dbReference type="EMBL" id="KAG8190781.1"/>
    </source>
</evidence>
<comment type="caution">
    <text evidence="5">The sequence shown here is derived from an EMBL/GenBank/DDBJ whole genome shotgun (WGS) entry which is preliminary data.</text>
</comment>
<evidence type="ECO:0000256" key="2">
    <source>
        <dbReference type="ARBA" id="ARBA00006809"/>
    </source>
</evidence>
<dbReference type="SUPFAM" id="SSF48371">
    <property type="entry name" value="ARM repeat"/>
    <property type="match status" value="1"/>
</dbReference>
<dbReference type="InterPro" id="IPR016024">
    <property type="entry name" value="ARM-type_fold"/>
</dbReference>
<evidence type="ECO:0000256" key="4">
    <source>
        <dbReference type="SAM" id="MobiDB-lite"/>
    </source>
</evidence>
<feature type="compositionally biased region" description="Acidic residues" evidence="4">
    <location>
        <begin position="683"/>
        <end position="693"/>
    </location>
</feature>